<dbReference type="EMBL" id="JAIWYP010000016">
    <property type="protein sequence ID" value="KAH3694596.1"/>
    <property type="molecule type" value="Genomic_DNA"/>
</dbReference>
<keyword evidence="2" id="KW-1185">Reference proteome</keyword>
<name>A0A9D4B9R8_DREPO</name>
<evidence type="ECO:0000313" key="1">
    <source>
        <dbReference type="EMBL" id="KAH3694596.1"/>
    </source>
</evidence>
<comment type="caution">
    <text evidence="1">The sequence shown here is derived from an EMBL/GenBank/DDBJ whole genome shotgun (WGS) entry which is preliminary data.</text>
</comment>
<gene>
    <name evidence="1" type="ORF">DPMN_082036</name>
</gene>
<reference evidence="1" key="1">
    <citation type="journal article" date="2019" name="bioRxiv">
        <title>The Genome of the Zebra Mussel, Dreissena polymorpha: A Resource for Invasive Species Research.</title>
        <authorList>
            <person name="McCartney M.A."/>
            <person name="Auch B."/>
            <person name="Kono T."/>
            <person name="Mallez S."/>
            <person name="Zhang Y."/>
            <person name="Obille A."/>
            <person name="Becker A."/>
            <person name="Abrahante J.E."/>
            <person name="Garbe J."/>
            <person name="Badalamenti J.P."/>
            <person name="Herman A."/>
            <person name="Mangelson H."/>
            <person name="Liachko I."/>
            <person name="Sullivan S."/>
            <person name="Sone E.D."/>
            <person name="Koren S."/>
            <person name="Silverstein K.A.T."/>
            <person name="Beckman K.B."/>
            <person name="Gohl D.M."/>
        </authorList>
    </citation>
    <scope>NUCLEOTIDE SEQUENCE</scope>
    <source>
        <strain evidence="1">Duluth1</strain>
        <tissue evidence="1">Whole animal</tissue>
    </source>
</reference>
<accession>A0A9D4B9R8</accession>
<proteinExistence type="predicted"/>
<evidence type="ECO:0000313" key="2">
    <source>
        <dbReference type="Proteomes" id="UP000828390"/>
    </source>
</evidence>
<organism evidence="1 2">
    <name type="scientific">Dreissena polymorpha</name>
    <name type="common">Zebra mussel</name>
    <name type="synonym">Mytilus polymorpha</name>
    <dbReference type="NCBI Taxonomy" id="45954"/>
    <lineage>
        <taxon>Eukaryota</taxon>
        <taxon>Metazoa</taxon>
        <taxon>Spiralia</taxon>
        <taxon>Lophotrochozoa</taxon>
        <taxon>Mollusca</taxon>
        <taxon>Bivalvia</taxon>
        <taxon>Autobranchia</taxon>
        <taxon>Heteroconchia</taxon>
        <taxon>Euheterodonta</taxon>
        <taxon>Imparidentia</taxon>
        <taxon>Neoheterodontei</taxon>
        <taxon>Myida</taxon>
        <taxon>Dreissenoidea</taxon>
        <taxon>Dreissenidae</taxon>
        <taxon>Dreissena</taxon>
    </lineage>
</organism>
<dbReference type="AlphaFoldDB" id="A0A9D4B9R8"/>
<dbReference type="Proteomes" id="UP000828390">
    <property type="component" value="Unassembled WGS sequence"/>
</dbReference>
<sequence length="112" mass="12390">MLPPLPLLLATPLPLVNHGSPNAAIATQTQLYPPLVTAEKTNGSDTDGMAMSCTTKLIDQPERSVQPNIVKPSYSQPANCILRQEMKICTQSRPSKLCKQIKTVKFLHLFRY</sequence>
<reference evidence="1" key="2">
    <citation type="submission" date="2020-11" db="EMBL/GenBank/DDBJ databases">
        <authorList>
            <person name="McCartney M.A."/>
            <person name="Auch B."/>
            <person name="Kono T."/>
            <person name="Mallez S."/>
            <person name="Becker A."/>
            <person name="Gohl D.M."/>
            <person name="Silverstein K.A.T."/>
            <person name="Koren S."/>
            <person name="Bechman K.B."/>
            <person name="Herman A."/>
            <person name="Abrahante J.E."/>
            <person name="Garbe J."/>
        </authorList>
    </citation>
    <scope>NUCLEOTIDE SEQUENCE</scope>
    <source>
        <strain evidence="1">Duluth1</strain>
        <tissue evidence="1">Whole animal</tissue>
    </source>
</reference>
<protein>
    <submittedName>
        <fullName evidence="1">Uncharacterized protein</fullName>
    </submittedName>
</protein>